<evidence type="ECO:0000313" key="3">
    <source>
        <dbReference type="Proteomes" id="UP000248090"/>
    </source>
</evidence>
<accession>A0ABX5LU81</accession>
<comment type="caution">
    <text evidence="2">The sequence shown here is derived from an EMBL/GenBank/DDBJ whole genome shotgun (WGS) entry which is preliminary data.</text>
</comment>
<protein>
    <recommendedName>
        <fullName evidence="1">Phage tail assembly chaperone-like domain-containing protein</fullName>
    </recommendedName>
</protein>
<keyword evidence="3" id="KW-1185">Reference proteome</keyword>
<gene>
    <name evidence="2" type="ORF">WH50_24740</name>
</gene>
<sequence>MLAQRDYELATLAEQLRTRRNQLLQQADNLINNAIDNGSDPQALRNYRQALRDVPEQEGFPEGVSWPVLPALT</sequence>
<evidence type="ECO:0000313" key="2">
    <source>
        <dbReference type="EMBL" id="PXF28723.1"/>
    </source>
</evidence>
<dbReference type="InterPro" id="IPR031893">
    <property type="entry name" value="Phage_tail_APC"/>
</dbReference>
<dbReference type="Proteomes" id="UP000248090">
    <property type="component" value="Unassembled WGS sequence"/>
</dbReference>
<feature type="domain" description="Phage tail assembly chaperone-like" evidence="1">
    <location>
        <begin position="13"/>
        <end position="71"/>
    </location>
</feature>
<reference evidence="2 3" key="1">
    <citation type="submission" date="2015-03" db="EMBL/GenBank/DDBJ databases">
        <authorList>
            <person name="Krishnan R."/>
            <person name="Midha S."/>
            <person name="Patil P.B."/>
            <person name="Rameshkumar N."/>
        </authorList>
    </citation>
    <scope>NUCLEOTIDE SEQUENCE [LARGE SCALE GENOMIC DNA]</scope>
    <source>
        <strain evidence="2 3">L1E11</strain>
    </source>
</reference>
<proteinExistence type="predicted"/>
<dbReference type="Pfam" id="PF16778">
    <property type="entry name" value="Phage_tail_APC"/>
    <property type="match status" value="1"/>
</dbReference>
<evidence type="ECO:0000259" key="1">
    <source>
        <dbReference type="Pfam" id="PF16778"/>
    </source>
</evidence>
<dbReference type="EMBL" id="LAPT01000153">
    <property type="protein sequence ID" value="PXF28723.1"/>
    <property type="molecule type" value="Genomic_DNA"/>
</dbReference>
<organism evidence="2 3">
    <name type="scientific">Pokkaliibacter plantistimulans</name>
    <dbReference type="NCBI Taxonomy" id="1635171"/>
    <lineage>
        <taxon>Bacteria</taxon>
        <taxon>Pseudomonadati</taxon>
        <taxon>Pseudomonadota</taxon>
        <taxon>Gammaproteobacteria</taxon>
        <taxon>Oceanospirillales</taxon>
        <taxon>Balneatrichaceae</taxon>
        <taxon>Pokkaliibacter</taxon>
    </lineage>
</organism>
<name>A0ABX5LU81_9GAMM</name>